<proteinExistence type="predicted"/>
<dbReference type="Gene3D" id="1.10.1270.10">
    <property type="entry name" value="TrpR-like"/>
    <property type="match status" value="1"/>
</dbReference>
<protein>
    <recommendedName>
        <fullName evidence="3">Transposase</fullName>
    </recommendedName>
</protein>
<reference evidence="1 2" key="1">
    <citation type="submission" date="2016-04" db="EMBL/GenBank/DDBJ databases">
        <title>Genome sequence of Methanobrevibacter cuticularis DSM 11139.</title>
        <authorList>
            <person name="Poehlein A."/>
            <person name="Seedorf H."/>
            <person name="Daniel R."/>
        </authorList>
    </citation>
    <scope>NUCLEOTIDE SEQUENCE [LARGE SCALE GENOMIC DNA]</scope>
    <source>
        <strain evidence="1 2">DSM 11139</strain>
    </source>
</reference>
<evidence type="ECO:0000313" key="1">
    <source>
        <dbReference type="EMBL" id="KZX15718.1"/>
    </source>
</evidence>
<dbReference type="InterPro" id="IPR009057">
    <property type="entry name" value="Homeodomain-like_sf"/>
</dbReference>
<comment type="caution">
    <text evidence="1">The sequence shown here is derived from an EMBL/GenBank/DDBJ whole genome shotgun (WGS) entry which is preliminary data.</text>
</comment>
<dbReference type="STRING" id="47311.MBCUT_13290"/>
<evidence type="ECO:0008006" key="3">
    <source>
        <dbReference type="Google" id="ProtNLM"/>
    </source>
</evidence>
<name>A0A166DLB6_9EURY</name>
<dbReference type="AlphaFoldDB" id="A0A166DLB6"/>
<dbReference type="InterPro" id="IPR038116">
    <property type="entry name" value="TrpR-like_sf"/>
</dbReference>
<sequence length="154" mass="17561">MSFIYYNMANEKFKLEDDDEIVLNNFVRKSKEVQRAVILLFLSKGMKNVEIANLLDVGVNTVSRIKNKYLKNGLEIALHDKQRSGQPKKYGTREEMEIIALACSDPPEGRKAWSLRLIAETLNQKEGFETLNRESVRIILKKAKLSLGKSECGV</sequence>
<keyword evidence="2" id="KW-1185">Reference proteome</keyword>
<dbReference type="EMBL" id="LWMW01000109">
    <property type="protein sequence ID" value="KZX15718.1"/>
    <property type="molecule type" value="Genomic_DNA"/>
</dbReference>
<accession>A0A166DLB6</accession>
<organism evidence="1 2">
    <name type="scientific">Methanobrevibacter cuticularis</name>
    <dbReference type="NCBI Taxonomy" id="47311"/>
    <lineage>
        <taxon>Archaea</taxon>
        <taxon>Methanobacteriati</taxon>
        <taxon>Methanobacteriota</taxon>
        <taxon>Methanomada group</taxon>
        <taxon>Methanobacteria</taxon>
        <taxon>Methanobacteriales</taxon>
        <taxon>Methanobacteriaceae</taxon>
        <taxon>Methanobrevibacter</taxon>
    </lineage>
</organism>
<dbReference type="Proteomes" id="UP000077275">
    <property type="component" value="Unassembled WGS sequence"/>
</dbReference>
<dbReference type="SUPFAM" id="SSF46689">
    <property type="entry name" value="Homeodomain-like"/>
    <property type="match status" value="1"/>
</dbReference>
<dbReference type="Pfam" id="PF13565">
    <property type="entry name" value="HTH_32"/>
    <property type="match status" value="1"/>
</dbReference>
<gene>
    <name evidence="1" type="ORF">MBCUT_13290</name>
</gene>
<dbReference type="PATRIC" id="fig|47311.3.peg.1454"/>
<evidence type="ECO:0000313" key="2">
    <source>
        <dbReference type="Proteomes" id="UP000077275"/>
    </source>
</evidence>